<dbReference type="GO" id="GO:0046872">
    <property type="term" value="F:metal ion binding"/>
    <property type="evidence" value="ECO:0007669"/>
    <property type="project" value="UniProtKB-KW"/>
</dbReference>
<dbReference type="Gene3D" id="1.10.600.10">
    <property type="entry name" value="Farnesyl Diphosphate Synthase"/>
    <property type="match status" value="1"/>
</dbReference>
<proteinExistence type="inferred from homology"/>
<dbReference type="PANTHER" id="PTHR45633">
    <property type="entry name" value="60 KDA HEAT SHOCK PROTEIN, MITOCHONDRIAL"/>
    <property type="match status" value="1"/>
</dbReference>
<dbReference type="PRINTS" id="PR00298">
    <property type="entry name" value="CHAPERONIN60"/>
</dbReference>
<feature type="region of interest" description="Disordered" evidence="10">
    <location>
        <begin position="1"/>
        <end position="42"/>
    </location>
</feature>
<evidence type="ECO:0000256" key="10">
    <source>
        <dbReference type="SAM" id="MobiDB-lite"/>
    </source>
</evidence>
<dbReference type="EMBL" id="PKSL01000025">
    <property type="protein sequence ID" value="POW13358.1"/>
    <property type="molecule type" value="Genomic_DNA"/>
</dbReference>
<comment type="similarity">
    <text evidence="1">Belongs to the chaperonin (HSP60) family.</text>
</comment>
<evidence type="ECO:0000256" key="2">
    <source>
        <dbReference type="ARBA" id="ARBA00022723"/>
    </source>
</evidence>
<dbReference type="InterPro" id="IPR000092">
    <property type="entry name" value="Polyprenyl_synt"/>
</dbReference>
<dbReference type="Gene3D" id="3.30.260.10">
    <property type="entry name" value="TCP-1-like chaperonin intermediate domain"/>
    <property type="match status" value="1"/>
</dbReference>
<dbReference type="GO" id="GO:0140662">
    <property type="term" value="F:ATP-dependent protein folding chaperone"/>
    <property type="evidence" value="ECO:0007669"/>
    <property type="project" value="InterPro"/>
</dbReference>
<evidence type="ECO:0000256" key="6">
    <source>
        <dbReference type="ARBA" id="ARBA00032424"/>
    </source>
</evidence>
<dbReference type="VEuPathDB" id="FungiDB:PSTT_03870"/>
<keyword evidence="3" id="KW-0460">Magnesium</keyword>
<dbReference type="SUPFAM" id="SSF54849">
    <property type="entry name" value="GroEL-intermediate domain like"/>
    <property type="match status" value="1"/>
</dbReference>
<protein>
    <recommendedName>
        <fullName evidence="8">(2E,6E)-farnesyl diphosphate synthase</fullName>
    </recommendedName>
    <alternativeName>
        <fullName evidence="7">Dimethylallyltranstransferase</fullName>
    </alternativeName>
    <alternativeName>
        <fullName evidence="6">Farnesyl diphosphate synthase</fullName>
    </alternativeName>
    <alternativeName>
        <fullName evidence="5">Geranyltranstransferase</fullName>
    </alternativeName>
</protein>
<dbReference type="VEuPathDB" id="FungiDB:PSHT_09589"/>
<dbReference type="PROSITE" id="PS00444">
    <property type="entry name" value="POLYPRENYL_SYNTHASE_2"/>
    <property type="match status" value="1"/>
</dbReference>
<reference evidence="11" key="1">
    <citation type="submission" date="2017-12" db="EMBL/GenBank/DDBJ databases">
        <title>Gene loss provides genomic basis for host adaptation in cereal stripe rust fungi.</title>
        <authorList>
            <person name="Xia C."/>
        </authorList>
    </citation>
    <scope>NUCLEOTIDE SEQUENCE [LARGE SCALE GENOMIC DNA]</scope>
    <source>
        <strain evidence="11">93-210</strain>
    </source>
</reference>
<dbReference type="Gene3D" id="1.10.8.770">
    <property type="match status" value="1"/>
</dbReference>
<evidence type="ECO:0000256" key="5">
    <source>
        <dbReference type="ARBA" id="ARBA00032380"/>
    </source>
</evidence>
<dbReference type="InterPro" id="IPR027409">
    <property type="entry name" value="GroEL-like_apical_dom_sf"/>
</dbReference>
<dbReference type="InterPro" id="IPR027413">
    <property type="entry name" value="GROEL-like_equatorial_sf"/>
</dbReference>
<dbReference type="GO" id="GO:0004659">
    <property type="term" value="F:prenyltransferase activity"/>
    <property type="evidence" value="ECO:0007669"/>
    <property type="project" value="InterPro"/>
</dbReference>
<keyword evidence="2" id="KW-0479">Metal-binding</keyword>
<evidence type="ECO:0000256" key="8">
    <source>
        <dbReference type="ARBA" id="ARBA00032873"/>
    </source>
</evidence>
<dbReference type="InterPro" id="IPR008949">
    <property type="entry name" value="Isoprenoid_synthase_dom_sf"/>
</dbReference>
<dbReference type="InterPro" id="IPR033749">
    <property type="entry name" value="Polyprenyl_synt_CS"/>
</dbReference>
<keyword evidence="9" id="KW-0808">Transferase</keyword>
<dbReference type="SUPFAM" id="SSF48576">
    <property type="entry name" value="Terpenoid synthases"/>
    <property type="match status" value="1"/>
</dbReference>
<organism evidence="11 12">
    <name type="scientific">Puccinia striiformis</name>
    <dbReference type="NCBI Taxonomy" id="27350"/>
    <lineage>
        <taxon>Eukaryota</taxon>
        <taxon>Fungi</taxon>
        <taxon>Dikarya</taxon>
        <taxon>Basidiomycota</taxon>
        <taxon>Pucciniomycotina</taxon>
        <taxon>Pucciniomycetes</taxon>
        <taxon>Pucciniales</taxon>
        <taxon>Pucciniaceae</taxon>
        <taxon>Puccinia</taxon>
    </lineage>
</organism>
<dbReference type="Gene3D" id="1.10.560.10">
    <property type="entry name" value="GroEL-like equatorial domain"/>
    <property type="match status" value="1"/>
</dbReference>
<evidence type="ECO:0000256" key="7">
    <source>
        <dbReference type="ARBA" id="ARBA00032448"/>
    </source>
</evidence>
<accession>A0A2S4VV24</accession>
<keyword evidence="12" id="KW-1185">Reference proteome</keyword>
<evidence type="ECO:0000256" key="3">
    <source>
        <dbReference type="ARBA" id="ARBA00022842"/>
    </source>
</evidence>
<evidence type="ECO:0000256" key="1">
    <source>
        <dbReference type="ARBA" id="ARBA00006607"/>
    </source>
</evidence>
<dbReference type="Gene3D" id="3.50.7.10">
    <property type="entry name" value="GroEL"/>
    <property type="match status" value="1"/>
</dbReference>
<name>A0A2S4VV24_9BASI</name>
<sequence>MDISAGGRHRGHISPSYIRYQDPKGRARKTSDPFVGEDNLGPSGYNTIARGRRYSTSTFSRLPDSVTTETYPDDLAILTGETCSNDELDIKLEKSTPDLLGSIRAAITDASTFESKKTKLQELLTKLSGGVALIKVRGHSKDKVGEKKDRFDNALDATRAVVEEGIVPGRGTALLEASKALDGLMLANFELGASMASRLSKSSIFNRLISTSTQPVPVPVLPQSITDSLNSSVDPFKLLANKLNSMAVYASFINSFTNNSSHSKSIEASYEFGKHLGLAFQIVDDISDYTTCDESSGKVANRSDLNEACVVDAPEDKAALPPANKGKRPFAPIMLRRLEKLDITTNKIPDELTQEERARFVRLDIDP</sequence>
<dbReference type="GO" id="GO:0008299">
    <property type="term" value="P:isoprenoid biosynthetic process"/>
    <property type="evidence" value="ECO:0007669"/>
    <property type="project" value="InterPro"/>
</dbReference>
<keyword evidence="4" id="KW-0143">Chaperone</keyword>
<evidence type="ECO:0000313" key="12">
    <source>
        <dbReference type="Proteomes" id="UP000239156"/>
    </source>
</evidence>
<dbReference type="Proteomes" id="UP000239156">
    <property type="component" value="Unassembled WGS sequence"/>
</dbReference>
<evidence type="ECO:0000256" key="9">
    <source>
        <dbReference type="RuleBase" id="RU004466"/>
    </source>
</evidence>
<dbReference type="Pfam" id="PF00348">
    <property type="entry name" value="polyprenyl_synt"/>
    <property type="match status" value="1"/>
</dbReference>
<evidence type="ECO:0000256" key="4">
    <source>
        <dbReference type="ARBA" id="ARBA00023186"/>
    </source>
</evidence>
<gene>
    <name evidence="11" type="ORF">PSTT_03870</name>
</gene>
<comment type="caution">
    <text evidence="11">The sequence shown here is derived from an EMBL/GenBank/DDBJ whole genome shotgun (WGS) entry which is preliminary data.</text>
</comment>
<feature type="compositionally biased region" description="Basic and acidic residues" evidence="10">
    <location>
        <begin position="21"/>
        <end position="31"/>
    </location>
</feature>
<comment type="similarity">
    <text evidence="9">Belongs to the FPP/GGPP synthase family.</text>
</comment>
<dbReference type="GO" id="GO:0042026">
    <property type="term" value="P:protein refolding"/>
    <property type="evidence" value="ECO:0007669"/>
    <property type="project" value="InterPro"/>
</dbReference>
<dbReference type="InterPro" id="IPR027410">
    <property type="entry name" value="TCP-1-like_intermed_sf"/>
</dbReference>
<dbReference type="InterPro" id="IPR001844">
    <property type="entry name" value="Cpn60/GroEL"/>
</dbReference>
<evidence type="ECO:0000313" key="11">
    <source>
        <dbReference type="EMBL" id="POW13358.1"/>
    </source>
</evidence>
<dbReference type="AlphaFoldDB" id="A0A2S4VV24"/>